<dbReference type="EMBL" id="OK499982">
    <property type="protein sequence ID" value="UGO47566.1"/>
    <property type="molecule type" value="Genomic_DNA"/>
</dbReference>
<sequence>MIDKIKHYLKNPNDILAVPPAVKEYLSVRYNMSYLLASGELKDIRKKHDLSEEAVLGFIIGLEYAAGVLEEIDLRINNRQDD</sequence>
<gene>
    <name evidence="1" type="ORF">LILPAPAWES_37</name>
</gene>
<dbReference type="InterPro" id="IPR020121">
    <property type="entry name" value="Phage_T7-like_6.5"/>
</dbReference>
<protein>
    <submittedName>
        <fullName evidence="1">Uncharacterized protein</fullName>
    </submittedName>
</protein>
<name>A0AAE8YP64_9CAUD</name>
<dbReference type="Pfam" id="PF10911">
    <property type="entry name" value="T7-like_Y65"/>
    <property type="match status" value="1"/>
</dbReference>
<keyword evidence="2" id="KW-1185">Reference proteome</keyword>
<evidence type="ECO:0000313" key="1">
    <source>
        <dbReference type="EMBL" id="UGO47566.1"/>
    </source>
</evidence>
<proteinExistence type="predicted"/>
<reference evidence="1" key="1">
    <citation type="submission" date="2021-10" db="EMBL/GenBank/DDBJ databases">
        <authorList>
            <person name="Larson W."/>
            <person name="Thurgood T.L."/>
            <person name="Rodriguez A."/>
            <person name="Sharma R."/>
            <person name="Kruger J."/>
            <person name="Davis K."/>
            <person name="Findley J."/>
            <person name="Grose J.H."/>
        </authorList>
    </citation>
    <scope>NUCLEOTIDE SEQUENCE</scope>
</reference>
<dbReference type="Proteomes" id="UP000827755">
    <property type="component" value="Segment"/>
</dbReference>
<organism evidence="1 2">
    <name type="scientific">Morganella phage vB_MmoP_Lilpapawes</name>
    <dbReference type="NCBI Taxonomy" id="2894803"/>
    <lineage>
        <taxon>Viruses</taxon>
        <taxon>Duplodnaviria</taxon>
        <taxon>Heunggongvirae</taxon>
        <taxon>Uroviricota</taxon>
        <taxon>Caudoviricetes</taxon>
        <taxon>Autographivirales</taxon>
        <taxon>Autotranscriptaviridae</taxon>
        <taxon>Studiervirinae</taxon>
        <taxon>Minipunavirus</taxon>
        <taxon>Minipunavirus lilpapawes</taxon>
    </lineage>
</organism>
<accession>A0AAE8YP64</accession>
<evidence type="ECO:0000313" key="2">
    <source>
        <dbReference type="Proteomes" id="UP000827755"/>
    </source>
</evidence>